<comment type="similarity">
    <text evidence="1">Belongs to the CCDC25 family.</text>
</comment>
<dbReference type="InterPro" id="IPR039730">
    <property type="entry name" value="Jlp2/Ccd25"/>
</dbReference>
<evidence type="ECO:0000259" key="2">
    <source>
        <dbReference type="Pfam" id="PF05670"/>
    </source>
</evidence>
<sequence>MKKIPRYIESLKSDVIFEVGENAEENFQIIDNSVETTDDLWFHVQGFSSCHVIAKIHGMDLTKKQLHQIVTQGCMLAKQYSRYSYMVNLVVIYTKIKNIKKTEIVGRVYSKEVKSRIL</sequence>
<reference evidence="3" key="1">
    <citation type="journal article" date="2020" name="Nature">
        <title>Giant virus diversity and host interactions through global metagenomics.</title>
        <authorList>
            <person name="Schulz F."/>
            <person name="Roux S."/>
            <person name="Paez-Espino D."/>
            <person name="Jungbluth S."/>
            <person name="Walsh D.A."/>
            <person name="Denef V.J."/>
            <person name="McMahon K.D."/>
            <person name="Konstantinidis K.T."/>
            <person name="Eloe-Fadrosh E.A."/>
            <person name="Kyrpides N.C."/>
            <person name="Woyke T."/>
        </authorList>
    </citation>
    <scope>NUCLEOTIDE SEQUENCE</scope>
    <source>
        <strain evidence="3">GVMAG-M-3300023179-152</strain>
        <strain evidence="4">GVMAG-S-3300012000-53</strain>
    </source>
</reference>
<name>A0A6C0EAA8_9ZZZZ</name>
<protein>
    <recommendedName>
        <fullName evidence="2">NFACT RNA-binding domain-containing protein</fullName>
    </recommendedName>
</protein>
<evidence type="ECO:0000313" key="3">
    <source>
        <dbReference type="EMBL" id="QHT25551.1"/>
    </source>
</evidence>
<evidence type="ECO:0000256" key="1">
    <source>
        <dbReference type="ARBA" id="ARBA00008998"/>
    </source>
</evidence>
<organism evidence="3">
    <name type="scientific">viral metagenome</name>
    <dbReference type="NCBI Taxonomy" id="1070528"/>
    <lineage>
        <taxon>unclassified sequences</taxon>
        <taxon>metagenomes</taxon>
        <taxon>organismal metagenomes</taxon>
    </lineage>
</organism>
<dbReference type="AlphaFoldDB" id="A0A6C0EAA8"/>
<accession>A0A6C0EAA8</accession>
<dbReference type="Pfam" id="PF05670">
    <property type="entry name" value="NFACT-R_1"/>
    <property type="match status" value="1"/>
</dbReference>
<dbReference type="EMBL" id="MN739771">
    <property type="protein sequence ID" value="QHT25551.1"/>
    <property type="molecule type" value="Genomic_DNA"/>
</dbReference>
<dbReference type="EMBL" id="MN740894">
    <property type="protein sequence ID" value="QHU16993.1"/>
    <property type="molecule type" value="Genomic_DNA"/>
</dbReference>
<dbReference type="PANTHER" id="PTHR13049">
    <property type="entry name" value="DUF814-RELATED"/>
    <property type="match status" value="1"/>
</dbReference>
<dbReference type="InterPro" id="IPR008532">
    <property type="entry name" value="NFACT_RNA-bd"/>
</dbReference>
<proteinExistence type="inferred from homology"/>
<feature type="domain" description="NFACT RNA-binding" evidence="2">
    <location>
        <begin position="15"/>
        <end position="106"/>
    </location>
</feature>
<dbReference type="PANTHER" id="PTHR13049:SF2">
    <property type="entry name" value="COILED-COIL DOMAIN-CONTAINING PROTEIN 25"/>
    <property type="match status" value="1"/>
</dbReference>
<evidence type="ECO:0000313" key="4">
    <source>
        <dbReference type="EMBL" id="QHU16993.1"/>
    </source>
</evidence>